<accession>A0ABZ3FLT4</accession>
<evidence type="ECO:0000313" key="2">
    <source>
        <dbReference type="Proteomes" id="UP001442841"/>
    </source>
</evidence>
<evidence type="ECO:0000313" key="1">
    <source>
        <dbReference type="EMBL" id="XAN07013.1"/>
    </source>
</evidence>
<dbReference type="EMBL" id="CP154795">
    <property type="protein sequence ID" value="XAN07013.1"/>
    <property type="molecule type" value="Genomic_DNA"/>
</dbReference>
<sequence length="480" mass="51255">MWQVPTPEMTPQVLEWGGPDEPLTRITVASDGSITTVDAAGEELLRLLTAPSIGGAPFIARDIRIEADEIETVGECAGLEVRVRHSFDRTWQWRIGLVNPGREAVEVGRLALGFGAGRDGFVHVLAAGALGALTVHRAGGPSCLAFRVTRGELVDDDGAVATPPLRLEPGGRYQLTLSGEWYADSAAVESRRPAWFPDPVDLSAEDEPDFVIEHPDAAIRVEELGPPAPSRVLRHEVVEATSRTRVDVAFVAEARTYAVVATAALERGFLRDAAEAVCLHRAMSSHDLGRDEAIELIEDYLADPGSLADPLRAIVLIRSAEWAGRERLGRAAEFLAGVPTQDGVPLTWLTLWMAQQLHGEAPEVADTLTRLLPGPGETLGIGLRAELTLLVGPDPDPAIARRAATYLRVIAQGGPGTMRRPGVPAWRRAIAVVVRALGGEPGTGTPPEVQAAVRRLIALSATAPDGLRTLAWLTLLPAEA</sequence>
<protein>
    <submittedName>
        <fullName evidence="1">Uncharacterized protein</fullName>
    </submittedName>
</protein>
<gene>
    <name evidence="1" type="ORF">AADG42_06765</name>
</gene>
<reference evidence="1 2" key="1">
    <citation type="submission" date="2024-04" db="EMBL/GenBank/DDBJ databases">
        <title>Isolation of an actinomycete strain from pig manure.</title>
        <authorList>
            <person name="Gong T."/>
            <person name="Yu Z."/>
            <person name="An M."/>
            <person name="Wei C."/>
            <person name="Yang W."/>
            <person name="Liu L."/>
        </authorList>
    </citation>
    <scope>NUCLEOTIDE SEQUENCE [LARGE SCALE GENOMIC DNA]</scope>
    <source>
        <strain evidence="1 2">ZF39</strain>
    </source>
</reference>
<name>A0ABZ3FLT4_9ACTN</name>
<keyword evidence="2" id="KW-1185">Reference proteome</keyword>
<organism evidence="1 2">
    <name type="scientific">Ammonicoccus fulvus</name>
    <dbReference type="NCBI Taxonomy" id="3138240"/>
    <lineage>
        <taxon>Bacteria</taxon>
        <taxon>Bacillati</taxon>
        <taxon>Actinomycetota</taxon>
        <taxon>Actinomycetes</taxon>
        <taxon>Propionibacteriales</taxon>
        <taxon>Propionibacteriaceae</taxon>
        <taxon>Ammonicoccus</taxon>
    </lineage>
</organism>
<proteinExistence type="predicted"/>
<dbReference type="RefSeq" id="WP_425308457.1">
    <property type="nucleotide sequence ID" value="NZ_CP154795.1"/>
</dbReference>
<dbReference type="Proteomes" id="UP001442841">
    <property type="component" value="Chromosome"/>
</dbReference>